<feature type="compositionally biased region" description="Basic residues" evidence="1">
    <location>
        <begin position="19"/>
        <end position="39"/>
    </location>
</feature>
<dbReference type="AlphaFoldDB" id="A0A1X6NKA1"/>
<feature type="compositionally biased region" description="Basic residues" evidence="1">
    <location>
        <begin position="77"/>
        <end position="91"/>
    </location>
</feature>
<protein>
    <submittedName>
        <fullName evidence="2">Uncharacterized protein</fullName>
    </submittedName>
</protein>
<feature type="compositionally biased region" description="Polar residues" evidence="1">
    <location>
        <begin position="66"/>
        <end position="76"/>
    </location>
</feature>
<accession>A0A1X6NKA1</accession>
<dbReference type="EMBL" id="KV919845">
    <property type="protein sequence ID" value="OSX69034.1"/>
    <property type="molecule type" value="Genomic_DNA"/>
</dbReference>
<keyword evidence="3" id="KW-1185">Reference proteome</keyword>
<evidence type="ECO:0000313" key="2">
    <source>
        <dbReference type="EMBL" id="OSX69034.1"/>
    </source>
</evidence>
<sequence length="97" mass="10610">MTSPCTAAAARWAGATQRSGHKRCRARTRGPRPGRRTYRTRGGIGRDSQGSGSGRCGRCGGVQHALHSTTPTTWSRHTWRGPRALSRRQSKRNAAVR</sequence>
<reference evidence="2 3" key="1">
    <citation type="submission" date="2017-03" db="EMBL/GenBank/DDBJ databases">
        <title>WGS assembly of Porphyra umbilicalis.</title>
        <authorList>
            <person name="Brawley S.H."/>
            <person name="Blouin N.A."/>
            <person name="Ficko-Blean E."/>
            <person name="Wheeler G.L."/>
            <person name="Lohr M."/>
            <person name="Goodson H.V."/>
            <person name="Jenkins J.W."/>
            <person name="Blaby-Haas C.E."/>
            <person name="Helliwell K.E."/>
            <person name="Chan C."/>
            <person name="Marriage T."/>
            <person name="Bhattacharya D."/>
            <person name="Klein A.S."/>
            <person name="Badis Y."/>
            <person name="Brodie J."/>
            <person name="Cao Y."/>
            <person name="Collen J."/>
            <person name="Dittami S.M."/>
            <person name="Gachon C.M."/>
            <person name="Green B.R."/>
            <person name="Karpowicz S."/>
            <person name="Kim J.W."/>
            <person name="Kudahl U."/>
            <person name="Lin S."/>
            <person name="Michel G."/>
            <person name="Mittag M."/>
            <person name="Olson B.J."/>
            <person name="Pangilinan J."/>
            <person name="Peng Y."/>
            <person name="Qiu H."/>
            <person name="Shu S."/>
            <person name="Singer J.T."/>
            <person name="Smith A.G."/>
            <person name="Sprecher B.N."/>
            <person name="Wagner V."/>
            <person name="Wang W."/>
            <person name="Wang Z.-Y."/>
            <person name="Yan J."/>
            <person name="Yarish C."/>
            <person name="Zoeuner-Riek S."/>
            <person name="Zhuang Y."/>
            <person name="Zou Y."/>
            <person name="Lindquist E.A."/>
            <person name="Grimwood J."/>
            <person name="Barry K."/>
            <person name="Rokhsar D.S."/>
            <person name="Schmutz J."/>
            <person name="Stiller J.W."/>
            <person name="Grossman A.R."/>
            <person name="Prochnik S.E."/>
        </authorList>
    </citation>
    <scope>NUCLEOTIDE SEQUENCE [LARGE SCALE GENOMIC DNA]</scope>
    <source>
        <strain evidence="2">4086291</strain>
    </source>
</reference>
<evidence type="ECO:0000313" key="3">
    <source>
        <dbReference type="Proteomes" id="UP000218209"/>
    </source>
</evidence>
<feature type="region of interest" description="Disordered" evidence="1">
    <location>
        <begin position="1"/>
        <end position="97"/>
    </location>
</feature>
<organism evidence="2 3">
    <name type="scientific">Porphyra umbilicalis</name>
    <name type="common">Purple laver</name>
    <name type="synonym">Red alga</name>
    <dbReference type="NCBI Taxonomy" id="2786"/>
    <lineage>
        <taxon>Eukaryota</taxon>
        <taxon>Rhodophyta</taxon>
        <taxon>Bangiophyceae</taxon>
        <taxon>Bangiales</taxon>
        <taxon>Bangiaceae</taxon>
        <taxon>Porphyra</taxon>
    </lineage>
</organism>
<evidence type="ECO:0000256" key="1">
    <source>
        <dbReference type="SAM" id="MobiDB-lite"/>
    </source>
</evidence>
<name>A0A1X6NKA1_PORUM</name>
<proteinExistence type="predicted"/>
<gene>
    <name evidence="2" type="ORF">BU14_1940s0001</name>
</gene>
<feature type="compositionally biased region" description="Gly residues" evidence="1">
    <location>
        <begin position="51"/>
        <end position="60"/>
    </location>
</feature>
<dbReference type="Proteomes" id="UP000218209">
    <property type="component" value="Unassembled WGS sequence"/>
</dbReference>